<name>A0A9W9NSI4_9EURO</name>
<feature type="region of interest" description="Disordered" evidence="1">
    <location>
        <begin position="1"/>
        <end position="25"/>
    </location>
</feature>
<organism evidence="2 3">
    <name type="scientific">Penicillium chermesinum</name>
    <dbReference type="NCBI Taxonomy" id="63820"/>
    <lineage>
        <taxon>Eukaryota</taxon>
        <taxon>Fungi</taxon>
        <taxon>Dikarya</taxon>
        <taxon>Ascomycota</taxon>
        <taxon>Pezizomycotina</taxon>
        <taxon>Eurotiomycetes</taxon>
        <taxon>Eurotiomycetidae</taxon>
        <taxon>Eurotiales</taxon>
        <taxon>Aspergillaceae</taxon>
        <taxon>Penicillium</taxon>
    </lineage>
</organism>
<reference evidence="2" key="2">
    <citation type="journal article" date="2023" name="IMA Fungus">
        <title>Comparative genomic study of the Penicillium genus elucidates a diverse pangenome and 15 lateral gene transfer events.</title>
        <authorList>
            <person name="Petersen C."/>
            <person name="Sorensen T."/>
            <person name="Nielsen M.R."/>
            <person name="Sondergaard T.E."/>
            <person name="Sorensen J.L."/>
            <person name="Fitzpatrick D.A."/>
            <person name="Frisvad J.C."/>
            <person name="Nielsen K.L."/>
        </authorList>
    </citation>
    <scope>NUCLEOTIDE SEQUENCE</scope>
    <source>
        <strain evidence="2">IBT 19713</strain>
    </source>
</reference>
<comment type="caution">
    <text evidence="2">The sequence shown here is derived from an EMBL/GenBank/DDBJ whole genome shotgun (WGS) entry which is preliminary data.</text>
</comment>
<proteinExistence type="predicted"/>
<dbReference type="GeneID" id="83202927"/>
<sequence>MPQIKNELGISPTPSPATGPREKTHLTRYQPAFPVELHVQILETGSNAYCVTPKKKLPNTAARVHFLYTQIHRSLLGPPEPS</sequence>
<dbReference type="RefSeq" id="XP_058328514.1">
    <property type="nucleotide sequence ID" value="XM_058475624.1"/>
</dbReference>
<keyword evidence="3" id="KW-1185">Reference proteome</keyword>
<dbReference type="Proteomes" id="UP001150941">
    <property type="component" value="Unassembled WGS sequence"/>
</dbReference>
<protein>
    <submittedName>
        <fullName evidence="2">Uncharacterized protein</fullName>
    </submittedName>
</protein>
<evidence type="ECO:0000256" key="1">
    <source>
        <dbReference type="SAM" id="MobiDB-lite"/>
    </source>
</evidence>
<gene>
    <name evidence="2" type="ORF">N7468_006328</name>
</gene>
<evidence type="ECO:0000313" key="2">
    <source>
        <dbReference type="EMBL" id="KAJ5225103.1"/>
    </source>
</evidence>
<evidence type="ECO:0000313" key="3">
    <source>
        <dbReference type="Proteomes" id="UP001150941"/>
    </source>
</evidence>
<dbReference type="AlphaFoldDB" id="A0A9W9NSI4"/>
<reference evidence="2" key="1">
    <citation type="submission" date="2022-11" db="EMBL/GenBank/DDBJ databases">
        <authorList>
            <person name="Petersen C."/>
        </authorList>
    </citation>
    <scope>NUCLEOTIDE SEQUENCE</scope>
    <source>
        <strain evidence="2">IBT 19713</strain>
    </source>
</reference>
<accession>A0A9W9NSI4</accession>
<dbReference type="EMBL" id="JAPQKS010000005">
    <property type="protein sequence ID" value="KAJ5225103.1"/>
    <property type="molecule type" value="Genomic_DNA"/>
</dbReference>